<protein>
    <recommendedName>
        <fullName evidence="3">Reverse transcriptase domain-containing protein</fullName>
    </recommendedName>
</protein>
<comment type="caution">
    <text evidence="1">The sequence shown here is derived from an EMBL/GenBank/DDBJ whole genome shotgun (WGS) entry which is preliminary data.</text>
</comment>
<evidence type="ECO:0000313" key="2">
    <source>
        <dbReference type="Proteomes" id="UP000494165"/>
    </source>
</evidence>
<proteinExistence type="predicted"/>
<sequence length="137" mass="15218">MILGCTLPNIEATFETHPKKFQAPMQAAEIKLRLDNMKRTTASRLDEIRKQIVSKKPVMEGLAFLFNALLLAGMVIKLSPRQKGFISEAGCFNNVLLLKEALRAMTHTKKAVVIQLNITKAFDTIPHDLIATALSQS</sequence>
<dbReference type="OrthoDB" id="6538109at2759"/>
<gene>
    <name evidence="1" type="ORF">CLODIP_2_CD16282</name>
</gene>
<keyword evidence="2" id="KW-1185">Reference proteome</keyword>
<accession>A0A8S1D222</accession>
<name>A0A8S1D222_9INSE</name>
<dbReference type="AlphaFoldDB" id="A0A8S1D222"/>
<organism evidence="1 2">
    <name type="scientific">Cloeon dipterum</name>
    <dbReference type="NCBI Taxonomy" id="197152"/>
    <lineage>
        <taxon>Eukaryota</taxon>
        <taxon>Metazoa</taxon>
        <taxon>Ecdysozoa</taxon>
        <taxon>Arthropoda</taxon>
        <taxon>Hexapoda</taxon>
        <taxon>Insecta</taxon>
        <taxon>Pterygota</taxon>
        <taxon>Palaeoptera</taxon>
        <taxon>Ephemeroptera</taxon>
        <taxon>Pisciforma</taxon>
        <taxon>Baetidae</taxon>
        <taxon>Cloeon</taxon>
    </lineage>
</organism>
<evidence type="ECO:0008006" key="3">
    <source>
        <dbReference type="Google" id="ProtNLM"/>
    </source>
</evidence>
<dbReference type="EMBL" id="CADEPI010000098">
    <property type="protein sequence ID" value="CAB3374434.1"/>
    <property type="molecule type" value="Genomic_DNA"/>
</dbReference>
<dbReference type="Proteomes" id="UP000494165">
    <property type="component" value="Unassembled WGS sequence"/>
</dbReference>
<evidence type="ECO:0000313" key="1">
    <source>
        <dbReference type="EMBL" id="CAB3374434.1"/>
    </source>
</evidence>
<reference evidence="1 2" key="1">
    <citation type="submission" date="2020-04" db="EMBL/GenBank/DDBJ databases">
        <authorList>
            <person name="Alioto T."/>
            <person name="Alioto T."/>
            <person name="Gomez Garrido J."/>
        </authorList>
    </citation>
    <scope>NUCLEOTIDE SEQUENCE [LARGE SCALE GENOMIC DNA]</scope>
</reference>